<sequence length="544" mass="61657">MSGTEGRGRIRFRIKGWLSREDFEELLQFSRYLGRIDDESLFEVDLDKANRNNVSLEDIINKLEELGVSTQVIEALRNIQQNEAEEAELLLEGNVFLLKPRTYLGERISGLKDLMKYDRNRKCFVIQPGLVWRVVEKLRELGVNVVDKSGVPFTVPLPSRISFRGELRDYQKEALEAFRSHGYRGIIALPTGAGKTIIAIAALAELGVRTLIVAFTKEQLHQWVEKIKELTDAPGGSIATFYSEEKKLAPITVTTYQTAYRHIHEFAFRFTFLVVDEVHHLPADKFRAIALGMYAPYRMGLSATVVREDGRHVELFPLMGGVIYSKSPDELAEKGYLARYISKIIKVELKPDEKKRFEELRKLYRSLAGGSTFQELVNRASRGDREAALALKVHSEMLQLIHRSKAKAEAVKKIVEEELKNNSKILVFTQYVEQARELGEMLGAPVLTGETDTKERKRILEEFRSAPRGVLVLTTVGDEGLDIPDVNVGIIVAGTGSRRQYIQRLGRLLRPGTNKVARLYEIVTRGTGEESLARRRRTASLDLE</sequence>
<dbReference type="PANTHER" id="PTHR11274">
    <property type="entry name" value="RAD25/XP-B DNA REPAIR HELICASE"/>
    <property type="match status" value="1"/>
</dbReference>
<evidence type="ECO:0000256" key="4">
    <source>
        <dbReference type="ARBA" id="ARBA00022806"/>
    </source>
</evidence>
<organism evidence="12">
    <name type="scientific">Fervidicoccus fontis</name>
    <dbReference type="NCBI Taxonomy" id="683846"/>
    <lineage>
        <taxon>Archaea</taxon>
        <taxon>Thermoproteota</taxon>
        <taxon>Thermoprotei</taxon>
        <taxon>Fervidicoccales</taxon>
        <taxon>Fervidicoccaceae</taxon>
        <taxon>Fervidicoccus</taxon>
    </lineage>
</organism>
<keyword evidence="6" id="KW-0413">Isomerase</keyword>
<proteinExistence type="inferred from homology"/>
<evidence type="ECO:0000256" key="1">
    <source>
        <dbReference type="ARBA" id="ARBA00006637"/>
    </source>
</evidence>
<dbReference type="PROSITE" id="PS51194">
    <property type="entry name" value="HELICASE_CTER"/>
    <property type="match status" value="1"/>
</dbReference>
<dbReference type="InterPro" id="IPR027417">
    <property type="entry name" value="P-loop_NTPase"/>
</dbReference>
<dbReference type="SMART" id="SM00487">
    <property type="entry name" value="DEXDc"/>
    <property type="match status" value="1"/>
</dbReference>
<comment type="catalytic activity">
    <reaction evidence="7">
        <text>Couples ATP hydrolysis with the unwinding of duplex DNA by translocating in the 3'-5' direction.</text>
        <dbReference type="EC" id="5.6.2.4"/>
    </reaction>
</comment>
<evidence type="ECO:0000259" key="10">
    <source>
        <dbReference type="PROSITE" id="PS51192"/>
    </source>
</evidence>
<dbReference type="GO" id="GO:0005524">
    <property type="term" value="F:ATP binding"/>
    <property type="evidence" value="ECO:0007669"/>
    <property type="project" value="UniProtKB-KW"/>
</dbReference>
<evidence type="ECO:0000256" key="2">
    <source>
        <dbReference type="ARBA" id="ARBA00022741"/>
    </source>
</evidence>
<gene>
    <name evidence="12" type="ORF">ENO04_00730</name>
</gene>
<evidence type="ECO:0000259" key="11">
    <source>
        <dbReference type="PROSITE" id="PS51194"/>
    </source>
</evidence>
<dbReference type="AlphaFoldDB" id="A0A7C1E0V4"/>
<evidence type="ECO:0000256" key="6">
    <source>
        <dbReference type="ARBA" id="ARBA00023235"/>
    </source>
</evidence>
<dbReference type="Pfam" id="PF16203">
    <property type="entry name" value="ERCC3_RAD25_C"/>
    <property type="match status" value="1"/>
</dbReference>
<dbReference type="Pfam" id="PF04851">
    <property type="entry name" value="ResIII"/>
    <property type="match status" value="1"/>
</dbReference>
<keyword evidence="3" id="KW-0378">Hydrolase</keyword>
<dbReference type="CDD" id="cd17926">
    <property type="entry name" value="DEXHc_RE"/>
    <property type="match status" value="1"/>
</dbReference>
<keyword evidence="4 12" id="KW-0347">Helicase</keyword>
<dbReference type="GO" id="GO:0016787">
    <property type="term" value="F:hydrolase activity"/>
    <property type="evidence" value="ECO:0007669"/>
    <property type="project" value="UniProtKB-KW"/>
</dbReference>
<dbReference type="InterPro" id="IPR001650">
    <property type="entry name" value="Helicase_C-like"/>
</dbReference>
<dbReference type="GO" id="GO:0043138">
    <property type="term" value="F:3'-5' DNA helicase activity"/>
    <property type="evidence" value="ECO:0007669"/>
    <property type="project" value="UniProtKB-EC"/>
</dbReference>
<evidence type="ECO:0000256" key="7">
    <source>
        <dbReference type="ARBA" id="ARBA00034617"/>
    </source>
</evidence>
<dbReference type="EMBL" id="DSDY01000026">
    <property type="protein sequence ID" value="HDS10139.1"/>
    <property type="molecule type" value="Genomic_DNA"/>
</dbReference>
<comment type="catalytic activity">
    <reaction evidence="9">
        <text>ATP + H2O = ADP + phosphate + H(+)</text>
        <dbReference type="Rhea" id="RHEA:13065"/>
        <dbReference type="ChEBI" id="CHEBI:15377"/>
        <dbReference type="ChEBI" id="CHEBI:15378"/>
        <dbReference type="ChEBI" id="CHEBI:30616"/>
        <dbReference type="ChEBI" id="CHEBI:43474"/>
        <dbReference type="ChEBI" id="CHEBI:456216"/>
        <dbReference type="EC" id="5.6.2.4"/>
    </reaction>
</comment>
<evidence type="ECO:0000256" key="8">
    <source>
        <dbReference type="ARBA" id="ARBA00034808"/>
    </source>
</evidence>
<evidence type="ECO:0000256" key="5">
    <source>
        <dbReference type="ARBA" id="ARBA00022840"/>
    </source>
</evidence>
<evidence type="ECO:0000256" key="9">
    <source>
        <dbReference type="ARBA" id="ARBA00048988"/>
    </source>
</evidence>
<dbReference type="SMART" id="SM00490">
    <property type="entry name" value="HELICc"/>
    <property type="match status" value="1"/>
</dbReference>
<dbReference type="InterPro" id="IPR014001">
    <property type="entry name" value="Helicase_ATP-bd"/>
</dbReference>
<dbReference type="EC" id="5.6.2.4" evidence="8"/>
<dbReference type="SUPFAM" id="SSF52540">
    <property type="entry name" value="P-loop containing nucleoside triphosphate hydrolases"/>
    <property type="match status" value="1"/>
</dbReference>
<dbReference type="InterPro" id="IPR032438">
    <property type="entry name" value="ERCC3_RAD25_C"/>
</dbReference>
<keyword evidence="5" id="KW-0067">ATP-binding</keyword>
<dbReference type="GO" id="GO:0003677">
    <property type="term" value="F:DNA binding"/>
    <property type="evidence" value="ECO:0007669"/>
    <property type="project" value="InterPro"/>
</dbReference>
<comment type="caution">
    <text evidence="12">The sequence shown here is derived from an EMBL/GenBank/DDBJ whole genome shotgun (WGS) entry which is preliminary data.</text>
</comment>
<evidence type="ECO:0000313" key="12">
    <source>
        <dbReference type="EMBL" id="HDS10139.1"/>
    </source>
</evidence>
<protein>
    <recommendedName>
        <fullName evidence="8">DNA 3'-5' helicase</fullName>
        <ecNumber evidence="8">5.6.2.4</ecNumber>
    </recommendedName>
</protein>
<comment type="similarity">
    <text evidence="1">Belongs to the helicase family. RAD25/XPB subfamily.</text>
</comment>
<dbReference type="Gene3D" id="3.40.50.300">
    <property type="entry name" value="P-loop containing nucleotide triphosphate hydrolases"/>
    <property type="match status" value="2"/>
</dbReference>
<dbReference type="InterPro" id="IPR050615">
    <property type="entry name" value="ATP-dep_DNA_Helicase"/>
</dbReference>
<accession>A0A7C1E0V4</accession>
<reference evidence="12" key="1">
    <citation type="journal article" date="2020" name="mSystems">
        <title>Genome- and Community-Level Interaction Insights into Carbon Utilization and Element Cycling Functions of Hydrothermarchaeota in Hydrothermal Sediment.</title>
        <authorList>
            <person name="Zhou Z."/>
            <person name="Liu Y."/>
            <person name="Xu W."/>
            <person name="Pan J."/>
            <person name="Luo Z.H."/>
            <person name="Li M."/>
        </authorList>
    </citation>
    <scope>NUCLEOTIDE SEQUENCE [LARGE SCALE GENOMIC DNA]</scope>
    <source>
        <strain evidence="12">SpSt-123</strain>
    </source>
</reference>
<keyword evidence="2" id="KW-0547">Nucleotide-binding</keyword>
<feature type="domain" description="Helicase ATP-binding" evidence="10">
    <location>
        <begin position="176"/>
        <end position="323"/>
    </location>
</feature>
<name>A0A7C1E0V4_9CREN</name>
<evidence type="ECO:0000256" key="3">
    <source>
        <dbReference type="ARBA" id="ARBA00022801"/>
    </source>
</evidence>
<dbReference type="PROSITE" id="PS51192">
    <property type="entry name" value="HELICASE_ATP_BIND_1"/>
    <property type="match status" value="1"/>
</dbReference>
<dbReference type="InterPro" id="IPR006935">
    <property type="entry name" value="Helicase/UvrB_N"/>
</dbReference>
<feature type="domain" description="Helicase C-terminal" evidence="11">
    <location>
        <begin position="406"/>
        <end position="544"/>
    </location>
</feature>
<dbReference type="PANTHER" id="PTHR11274:SF0">
    <property type="entry name" value="GENERAL TRANSCRIPTION AND DNA REPAIR FACTOR IIH HELICASE SUBUNIT XPB"/>
    <property type="match status" value="1"/>
</dbReference>